<keyword evidence="1 3" id="KW-0808">Transferase</keyword>
<dbReference type="AlphaFoldDB" id="A0A7X3LIS6"/>
<dbReference type="InterPro" id="IPR014043">
    <property type="entry name" value="Acyl_transferase_dom"/>
</dbReference>
<dbReference type="Pfam" id="PF00698">
    <property type="entry name" value="Acyl_transf_1"/>
    <property type="match status" value="1"/>
</dbReference>
<dbReference type="Gene3D" id="3.40.366.10">
    <property type="entry name" value="Malonyl-Coenzyme A Acyl Carrier Protein, domain 2"/>
    <property type="match status" value="1"/>
</dbReference>
<dbReference type="SUPFAM" id="SSF52151">
    <property type="entry name" value="FabD/lysophospholipase-like"/>
    <property type="match status" value="1"/>
</dbReference>
<dbReference type="RefSeq" id="WP_160499072.1">
    <property type="nucleotide sequence ID" value="NZ_WUBI01000002.1"/>
</dbReference>
<protein>
    <submittedName>
        <fullName evidence="3">Acyltransferase domain-containing protein</fullName>
    </submittedName>
</protein>
<keyword evidence="3" id="KW-0012">Acyltransferase</keyword>
<gene>
    <name evidence="3" type="ORF">GRF59_18050</name>
</gene>
<dbReference type="Proteomes" id="UP000460318">
    <property type="component" value="Unassembled WGS sequence"/>
</dbReference>
<dbReference type="PANTHER" id="PTHR45681:SF6">
    <property type="entry name" value="POLYKETIDE SYNTHASE 37"/>
    <property type="match status" value="1"/>
</dbReference>
<organism evidence="3 4">
    <name type="scientific">Paenibacillus dendrobii</name>
    <dbReference type="NCBI Taxonomy" id="2691084"/>
    <lineage>
        <taxon>Bacteria</taxon>
        <taxon>Bacillati</taxon>
        <taxon>Bacillota</taxon>
        <taxon>Bacilli</taxon>
        <taxon>Bacillales</taxon>
        <taxon>Paenibacillaceae</taxon>
        <taxon>Paenibacillus</taxon>
    </lineage>
</organism>
<dbReference type="PANTHER" id="PTHR45681">
    <property type="entry name" value="POLYKETIDE SYNTHASE 44-RELATED"/>
    <property type="match status" value="1"/>
</dbReference>
<evidence type="ECO:0000313" key="4">
    <source>
        <dbReference type="Proteomes" id="UP000460318"/>
    </source>
</evidence>
<dbReference type="GO" id="GO:0016746">
    <property type="term" value="F:acyltransferase activity"/>
    <property type="evidence" value="ECO:0007669"/>
    <property type="project" value="UniProtKB-KW"/>
</dbReference>
<evidence type="ECO:0000256" key="1">
    <source>
        <dbReference type="ARBA" id="ARBA00022679"/>
    </source>
</evidence>
<keyword evidence="4" id="KW-1185">Reference proteome</keyword>
<dbReference type="InterPro" id="IPR016035">
    <property type="entry name" value="Acyl_Trfase/lysoPLipase"/>
</dbReference>
<dbReference type="SUPFAM" id="SSF55048">
    <property type="entry name" value="Probable ACP-binding domain of malonyl-CoA ACP transacylase"/>
    <property type="match status" value="1"/>
</dbReference>
<reference evidence="3 4" key="1">
    <citation type="submission" date="2019-12" db="EMBL/GenBank/DDBJ databases">
        <title>Paenibacillus sp. nov., an endophytic bacterium isolated from the stem of Dendrobium.</title>
        <authorList>
            <person name="Zhao R."/>
        </authorList>
    </citation>
    <scope>NUCLEOTIDE SEQUENCE [LARGE SCALE GENOMIC DNA]</scope>
    <source>
        <strain evidence="3 4">HJL G12</strain>
    </source>
</reference>
<dbReference type="InterPro" id="IPR001227">
    <property type="entry name" value="Ac_transferase_dom_sf"/>
</dbReference>
<dbReference type="InterPro" id="IPR050444">
    <property type="entry name" value="Polyketide_Synthase"/>
</dbReference>
<dbReference type="EMBL" id="WUBI01000002">
    <property type="protein sequence ID" value="MWV45530.1"/>
    <property type="molecule type" value="Genomic_DNA"/>
</dbReference>
<accession>A0A7X3LIS6</accession>
<proteinExistence type="predicted"/>
<name>A0A7X3LIS6_9BACL</name>
<evidence type="ECO:0000259" key="2">
    <source>
        <dbReference type="SMART" id="SM00827"/>
    </source>
</evidence>
<comment type="caution">
    <text evidence="3">The sequence shown here is derived from an EMBL/GenBank/DDBJ whole genome shotgun (WGS) entry which is preliminary data.</text>
</comment>
<evidence type="ECO:0000313" key="3">
    <source>
        <dbReference type="EMBL" id="MWV45530.1"/>
    </source>
</evidence>
<dbReference type="SMART" id="SM00827">
    <property type="entry name" value="PKS_AT"/>
    <property type="match status" value="1"/>
</dbReference>
<dbReference type="InterPro" id="IPR016036">
    <property type="entry name" value="Malonyl_transacylase_ACP-bd"/>
</dbReference>
<sequence>MFGGQGSQYYQMGIELYRMHPVFRSWMNRLDSLVSEIAGFSVIAHLYDDRKSLVMDFDNLTHTHPAIFMIQYSLARTLMEEGIEPDVLLGLSLGEYVSAAVANVVEVEAMLETVLLQSELIQSACEKGGMIAILSNSDLYDTFPQLHMASSLVAVNYDGHFVIAGKEAGLSSVESWLSTNGILHQRLPVSYAFHSAYMEPIKTAYMHHLRSLTYQAPTVPWLPCASGDFCEAANANHLWQAIREPMRLGEALKILEQQQQDYMYVDLSPSGTLAAMVTKIQGRSDNSRILPIITKFNQDASHLRRVIDWGLNGLAR</sequence>
<feature type="domain" description="Malonyl-CoA:ACP transacylase (MAT)" evidence="2">
    <location>
        <begin position="1"/>
        <end position="296"/>
    </location>
</feature>